<dbReference type="EMBL" id="BLVP01000010">
    <property type="protein sequence ID" value="GFM37995.1"/>
    <property type="molecule type" value="Genomic_DNA"/>
</dbReference>
<gene>
    <name evidence="2" type="ORF">DSM19430T_26790</name>
</gene>
<evidence type="ECO:0000313" key="3">
    <source>
        <dbReference type="Proteomes" id="UP000503820"/>
    </source>
</evidence>
<reference evidence="2 3" key="1">
    <citation type="submission" date="2020-05" db="EMBL/GenBank/DDBJ databases">
        <title>Draft genome sequence of Desulfovibrio psychrotolerans JS1T.</title>
        <authorList>
            <person name="Ueno A."/>
            <person name="Tamazawa S."/>
            <person name="Tamamura S."/>
            <person name="Murakami T."/>
            <person name="Kiyama T."/>
            <person name="Inomata H."/>
            <person name="Amano Y."/>
            <person name="Miyakawa K."/>
            <person name="Tamaki H."/>
            <person name="Naganuma T."/>
            <person name="Kaneko K."/>
        </authorList>
    </citation>
    <scope>NUCLEOTIDE SEQUENCE [LARGE SCALE GENOMIC DNA]</scope>
    <source>
        <strain evidence="2 3">JS1</strain>
    </source>
</reference>
<name>A0A7J0BXS7_9BACT</name>
<accession>A0A7J0BXS7</accession>
<feature type="compositionally biased region" description="Polar residues" evidence="1">
    <location>
        <begin position="91"/>
        <end position="100"/>
    </location>
</feature>
<dbReference type="AlphaFoldDB" id="A0A7J0BXS7"/>
<proteinExistence type="predicted"/>
<dbReference type="RefSeq" id="WP_174410604.1">
    <property type="nucleotide sequence ID" value="NZ_BLVP01000010.1"/>
</dbReference>
<dbReference type="Proteomes" id="UP000503820">
    <property type="component" value="Unassembled WGS sequence"/>
</dbReference>
<feature type="region of interest" description="Disordered" evidence="1">
    <location>
        <begin position="72"/>
        <end position="100"/>
    </location>
</feature>
<comment type="caution">
    <text evidence="2">The sequence shown here is derived from an EMBL/GenBank/DDBJ whole genome shotgun (WGS) entry which is preliminary data.</text>
</comment>
<keyword evidence="3" id="KW-1185">Reference proteome</keyword>
<sequence>MQVIKVTRSFALRHAGKQERRTFTVGMHKATQEDMEHWYMQTALKEGWADVVVEAPSEATPEDYPAEVEAVPVEGQDSTQAESAEPAEPVVNTQAKKAKK</sequence>
<protein>
    <submittedName>
        <fullName evidence="2">Uncharacterized protein</fullName>
    </submittedName>
</protein>
<evidence type="ECO:0000256" key="1">
    <source>
        <dbReference type="SAM" id="MobiDB-lite"/>
    </source>
</evidence>
<evidence type="ECO:0000313" key="2">
    <source>
        <dbReference type="EMBL" id="GFM37995.1"/>
    </source>
</evidence>
<organism evidence="2 3">
    <name type="scientific">Desulfovibrio psychrotolerans</name>
    <dbReference type="NCBI Taxonomy" id="415242"/>
    <lineage>
        <taxon>Bacteria</taxon>
        <taxon>Pseudomonadati</taxon>
        <taxon>Thermodesulfobacteriota</taxon>
        <taxon>Desulfovibrionia</taxon>
        <taxon>Desulfovibrionales</taxon>
        <taxon>Desulfovibrionaceae</taxon>
        <taxon>Desulfovibrio</taxon>
    </lineage>
</organism>